<organism evidence="1 2">
    <name type="scientific">Aeromonas caviae</name>
    <name type="common">Aeromonas punctata</name>
    <dbReference type="NCBI Taxonomy" id="648"/>
    <lineage>
        <taxon>Bacteria</taxon>
        <taxon>Pseudomonadati</taxon>
        <taxon>Pseudomonadota</taxon>
        <taxon>Gammaproteobacteria</taxon>
        <taxon>Aeromonadales</taxon>
        <taxon>Aeromonadaceae</taxon>
        <taxon>Aeromonas</taxon>
    </lineage>
</organism>
<evidence type="ECO:0000313" key="2">
    <source>
        <dbReference type="Proteomes" id="UP001160758"/>
    </source>
</evidence>
<comment type="caution">
    <text evidence="1">The sequence shown here is derived from an EMBL/GenBank/DDBJ whole genome shotgun (WGS) entry which is preliminary data.</text>
</comment>
<reference evidence="1" key="1">
    <citation type="submission" date="2022-09" db="EMBL/GenBank/DDBJ databases">
        <title>Intensive care unit water sources are persistently colonized with multi-drug resistant bacteria and are the site of extensive horizontal gene transfer of antibiotic resistance genes.</title>
        <authorList>
            <person name="Diorio-Toth L."/>
        </authorList>
    </citation>
    <scope>NUCLEOTIDE SEQUENCE</scope>
    <source>
        <strain evidence="1">GD03796</strain>
    </source>
</reference>
<dbReference type="Proteomes" id="UP001160758">
    <property type="component" value="Unassembled WGS sequence"/>
</dbReference>
<dbReference type="Pfam" id="PF13148">
    <property type="entry name" value="DUF3987"/>
    <property type="match status" value="1"/>
</dbReference>
<proteinExistence type="predicted"/>
<accession>A0AA42V8M7</accession>
<sequence>MNQHRAIEAVIERLDQSLWDTLDVVAYKTKAPRFMILTQMLSVMAIASQQLVDISPKSEMKIPASLYTLILAASGERKSTVDKLLMKPVREFEKCLAEQVDAAQQKYQIELELWNMKEKVLRRELGEMYKKGDEQPIIIEAWHTHHLNMPIAPLVKRVLAEDITVAKLKSMLAEKNTSLALVSDEAGTLLSSDLMKDNALFNSLWSGQTIRVDRANAPEVHIEGARLTLSMQIQPDIYRIFRDSNGDAMRSSGLDARILLCEPESEIGYRQEDRDDSASLDDKIKLGRFSSRIDALLQEGLEMRAQGKERHCLNLTESAKKIWNDKFNDIEYAMRGGEYLEHYKDFGSKFMEQASRIAAALHVFTNINYRNTLVTHETMQTAIALAEIYLHQALIIFRSPEAREFVDETHVNKLLEWIIHNWNNELFLKGDIRRSGPHCVRNSNKLEDAIEVLIARGDIICFKKKQSIYISLSWKKYPRLVRRSLVRTRDRIYVSELVEYQGRRHSGIPSVELFERPLIDMRNKLRH</sequence>
<dbReference type="EMBL" id="JAOCFT010000001">
    <property type="protein sequence ID" value="MDH1896276.1"/>
    <property type="molecule type" value="Genomic_DNA"/>
</dbReference>
<protein>
    <submittedName>
        <fullName evidence="1">YfjI family protein</fullName>
    </submittedName>
</protein>
<name>A0AA42V8M7_AERCA</name>
<dbReference type="InterPro" id="IPR025048">
    <property type="entry name" value="DUF3987"/>
</dbReference>
<dbReference type="AlphaFoldDB" id="A0AA42V8M7"/>
<evidence type="ECO:0000313" key="1">
    <source>
        <dbReference type="EMBL" id="MDH1896276.1"/>
    </source>
</evidence>
<dbReference type="RefSeq" id="WP_279980977.1">
    <property type="nucleotide sequence ID" value="NZ_JAOCFT010000001.1"/>
</dbReference>
<gene>
    <name evidence="1" type="ORF">N5I07_01415</name>
</gene>